<comment type="caution">
    <text evidence="9">The sequence shown here is derived from an EMBL/GenBank/DDBJ whole genome shotgun (WGS) entry which is preliminary data.</text>
</comment>
<evidence type="ECO:0000256" key="8">
    <source>
        <dbReference type="SAM" id="Phobius"/>
    </source>
</evidence>
<keyword evidence="5 8" id="KW-1133">Transmembrane helix</keyword>
<evidence type="ECO:0000313" key="9">
    <source>
        <dbReference type="EMBL" id="KAF8004880.1"/>
    </source>
</evidence>
<dbReference type="SUPFAM" id="SSF81343">
    <property type="entry name" value="Fumarate reductase respiratory complex transmembrane subunits"/>
    <property type="match status" value="1"/>
</dbReference>
<dbReference type="Pfam" id="PF01127">
    <property type="entry name" value="Sdh_cyt"/>
    <property type="match status" value="1"/>
</dbReference>
<protein>
    <recommendedName>
        <fullName evidence="11">Succinate dehydrogenase cytochrome b560 subunit</fullName>
    </recommendedName>
</protein>
<evidence type="ECO:0000256" key="2">
    <source>
        <dbReference type="ARBA" id="ARBA00022617"/>
    </source>
</evidence>
<dbReference type="PROSITE" id="PS01001">
    <property type="entry name" value="SDH_CYT_2"/>
    <property type="match status" value="1"/>
</dbReference>
<keyword evidence="3 8" id="KW-0812">Transmembrane</keyword>
<evidence type="ECO:0000256" key="5">
    <source>
        <dbReference type="ARBA" id="ARBA00022989"/>
    </source>
</evidence>
<dbReference type="OrthoDB" id="588261at2759"/>
<evidence type="ECO:0000256" key="6">
    <source>
        <dbReference type="ARBA" id="ARBA00023004"/>
    </source>
</evidence>
<keyword evidence="6" id="KW-0408">Iron</keyword>
<dbReference type="Proteomes" id="UP000649328">
    <property type="component" value="Unassembled WGS sequence"/>
</dbReference>
<dbReference type="GO" id="GO:0006121">
    <property type="term" value="P:mitochondrial electron transport, succinate to ubiquinone"/>
    <property type="evidence" value="ECO:0007669"/>
    <property type="project" value="TreeGrafter"/>
</dbReference>
<dbReference type="GO" id="GO:0031966">
    <property type="term" value="C:mitochondrial membrane"/>
    <property type="evidence" value="ECO:0007669"/>
    <property type="project" value="UniProtKB-ARBA"/>
</dbReference>
<keyword evidence="7 8" id="KW-0472">Membrane</keyword>
<keyword evidence="4" id="KW-0479">Metal-binding</keyword>
<gene>
    <name evidence="9" type="ORF">HF325_000337</name>
</gene>
<dbReference type="Gene3D" id="1.20.1300.10">
    <property type="entry name" value="Fumarate reductase/succinate dehydrogenase, transmembrane subunit"/>
    <property type="match status" value="1"/>
</dbReference>
<keyword evidence="2" id="KW-0349">Heme</keyword>
<name>A0A8H7GW52_9ASCO</name>
<dbReference type="PANTHER" id="PTHR10978">
    <property type="entry name" value="SUCCINATE DEHYDROGENASE CYTOCHROME B560 SUBUNIT"/>
    <property type="match status" value="1"/>
</dbReference>
<dbReference type="InterPro" id="IPR018495">
    <property type="entry name" value="Succ_DH_cyt_bsu_CS"/>
</dbReference>
<keyword evidence="10" id="KW-1185">Reference proteome</keyword>
<evidence type="ECO:0000256" key="3">
    <source>
        <dbReference type="ARBA" id="ARBA00022692"/>
    </source>
</evidence>
<dbReference type="InterPro" id="IPR014314">
    <property type="entry name" value="Succ_DH_cytb556"/>
</dbReference>
<dbReference type="PROSITE" id="PS01000">
    <property type="entry name" value="SDH_CYT_1"/>
    <property type="match status" value="1"/>
</dbReference>
<dbReference type="NCBIfam" id="TIGR02970">
    <property type="entry name" value="succ_dehyd_cytB"/>
    <property type="match status" value="1"/>
</dbReference>
<feature type="transmembrane region" description="Helical" evidence="8">
    <location>
        <begin position="184"/>
        <end position="205"/>
    </location>
</feature>
<sequence>MSAAIDPAFPMAPANHYGQHFPRCIFISWVLLITTIAPPTNKSALARFPLRSVGLCALRASSTSTVKVSHDQEQELLVNQRKNRPVSPHLTIYTPQITMILSSFHRITGVAMAGAFYALTCGYAATSLLSVPFDSAVLVSAFAGLPFAAKFAAKAAMAYPFVFHAFNGIRHLVWDLGKELSISGVYRTGYAVVAATAVLGSWMIFW</sequence>
<dbReference type="InterPro" id="IPR000701">
    <property type="entry name" value="SuccDH_FuR_B_TM-su"/>
</dbReference>
<dbReference type="AlphaFoldDB" id="A0A8H7GW52"/>
<evidence type="ECO:0000256" key="4">
    <source>
        <dbReference type="ARBA" id="ARBA00022723"/>
    </source>
</evidence>
<dbReference type="CDD" id="cd03499">
    <property type="entry name" value="SQR_TypeC_SdhC"/>
    <property type="match status" value="1"/>
</dbReference>
<comment type="subcellular location">
    <subcellularLocation>
        <location evidence="1">Membrane</location>
        <topology evidence="1">Multi-pass membrane protein</topology>
    </subcellularLocation>
</comment>
<evidence type="ECO:0000313" key="10">
    <source>
        <dbReference type="Proteomes" id="UP000649328"/>
    </source>
</evidence>
<organism evidence="9 10">
    <name type="scientific">Metschnikowia pulcherrima</name>
    <dbReference type="NCBI Taxonomy" id="27326"/>
    <lineage>
        <taxon>Eukaryota</taxon>
        <taxon>Fungi</taxon>
        <taxon>Dikarya</taxon>
        <taxon>Ascomycota</taxon>
        <taxon>Saccharomycotina</taxon>
        <taxon>Pichiomycetes</taxon>
        <taxon>Metschnikowiaceae</taxon>
        <taxon>Metschnikowia</taxon>
    </lineage>
</organism>
<dbReference type="GO" id="GO:0009055">
    <property type="term" value="F:electron transfer activity"/>
    <property type="evidence" value="ECO:0007669"/>
    <property type="project" value="InterPro"/>
</dbReference>
<dbReference type="PANTHER" id="PTHR10978:SF5">
    <property type="entry name" value="SUCCINATE DEHYDROGENASE CYTOCHROME B560 SUBUNIT, MITOCHONDRIAL"/>
    <property type="match status" value="1"/>
</dbReference>
<evidence type="ECO:0000256" key="7">
    <source>
        <dbReference type="ARBA" id="ARBA00023136"/>
    </source>
</evidence>
<evidence type="ECO:0008006" key="11">
    <source>
        <dbReference type="Google" id="ProtNLM"/>
    </source>
</evidence>
<evidence type="ECO:0000256" key="1">
    <source>
        <dbReference type="ARBA" id="ARBA00004141"/>
    </source>
</evidence>
<reference evidence="9" key="1">
    <citation type="submission" date="2020-10" db="EMBL/GenBank/DDBJ databases">
        <title>The Whole-Genome Sequence of Metschnikowia persimmonesis, a Novel Endophytic Yeast Species Isolated from Medicinal Plant Diospyros kaki Thumb.</title>
        <authorList>
            <person name="Rahmat E."/>
            <person name="Kang Y."/>
        </authorList>
    </citation>
    <scope>NUCLEOTIDE SEQUENCE</scope>
    <source>
        <strain evidence="9">KIOM G15050</strain>
    </source>
</reference>
<dbReference type="GO" id="GO:0006099">
    <property type="term" value="P:tricarboxylic acid cycle"/>
    <property type="evidence" value="ECO:0007669"/>
    <property type="project" value="InterPro"/>
</dbReference>
<proteinExistence type="predicted"/>
<dbReference type="EMBL" id="JACBPP010000001">
    <property type="protein sequence ID" value="KAF8004880.1"/>
    <property type="molecule type" value="Genomic_DNA"/>
</dbReference>
<dbReference type="GO" id="GO:0046872">
    <property type="term" value="F:metal ion binding"/>
    <property type="evidence" value="ECO:0007669"/>
    <property type="project" value="UniProtKB-KW"/>
</dbReference>
<feature type="transmembrane region" description="Helical" evidence="8">
    <location>
        <begin position="137"/>
        <end position="163"/>
    </location>
</feature>
<dbReference type="InterPro" id="IPR034804">
    <property type="entry name" value="SQR/QFR_C/D"/>
</dbReference>
<feature type="transmembrane region" description="Helical" evidence="8">
    <location>
        <begin position="107"/>
        <end position="125"/>
    </location>
</feature>
<accession>A0A8H7GW52</accession>